<dbReference type="GO" id="GO:0016020">
    <property type="term" value="C:membrane"/>
    <property type="evidence" value="ECO:0007669"/>
    <property type="project" value="UniProtKB-SubCell"/>
</dbReference>
<dbReference type="InterPro" id="IPR050186">
    <property type="entry name" value="TPT_transporter"/>
</dbReference>
<dbReference type="Proteomes" id="UP001201812">
    <property type="component" value="Unassembled WGS sequence"/>
</dbReference>
<evidence type="ECO:0000313" key="8">
    <source>
        <dbReference type="Proteomes" id="UP001201812"/>
    </source>
</evidence>
<feature type="transmembrane region" description="Helical" evidence="5">
    <location>
        <begin position="252"/>
        <end position="274"/>
    </location>
</feature>
<evidence type="ECO:0000256" key="5">
    <source>
        <dbReference type="SAM" id="Phobius"/>
    </source>
</evidence>
<evidence type="ECO:0000313" key="7">
    <source>
        <dbReference type="EMBL" id="KAI1729316.1"/>
    </source>
</evidence>
<dbReference type="Pfam" id="PF03151">
    <property type="entry name" value="TPT"/>
    <property type="match status" value="1"/>
</dbReference>
<accession>A0AAD4NJF3</accession>
<evidence type="ECO:0000256" key="4">
    <source>
        <dbReference type="ARBA" id="ARBA00023136"/>
    </source>
</evidence>
<feature type="domain" description="Sugar phosphate transporter" evidence="6">
    <location>
        <begin position="15"/>
        <end position="296"/>
    </location>
</feature>
<keyword evidence="2 5" id="KW-0812">Transmembrane</keyword>
<evidence type="ECO:0000259" key="6">
    <source>
        <dbReference type="Pfam" id="PF03151"/>
    </source>
</evidence>
<evidence type="ECO:0000256" key="1">
    <source>
        <dbReference type="ARBA" id="ARBA00004141"/>
    </source>
</evidence>
<feature type="transmembrane region" description="Helical" evidence="5">
    <location>
        <begin position="280"/>
        <end position="298"/>
    </location>
</feature>
<reference evidence="7" key="1">
    <citation type="submission" date="2022-01" db="EMBL/GenBank/DDBJ databases">
        <title>Genome Sequence Resource for Two Populations of Ditylenchus destructor, the Migratory Endoparasitic Phytonematode.</title>
        <authorList>
            <person name="Zhang H."/>
            <person name="Lin R."/>
            <person name="Xie B."/>
        </authorList>
    </citation>
    <scope>NUCLEOTIDE SEQUENCE</scope>
    <source>
        <strain evidence="7">BazhouSP</strain>
    </source>
</reference>
<feature type="transmembrane region" description="Helical" evidence="5">
    <location>
        <begin position="33"/>
        <end position="53"/>
    </location>
</feature>
<feature type="transmembrane region" description="Helical" evidence="5">
    <location>
        <begin position="97"/>
        <end position="118"/>
    </location>
</feature>
<organism evidence="7 8">
    <name type="scientific">Ditylenchus destructor</name>
    <dbReference type="NCBI Taxonomy" id="166010"/>
    <lineage>
        <taxon>Eukaryota</taxon>
        <taxon>Metazoa</taxon>
        <taxon>Ecdysozoa</taxon>
        <taxon>Nematoda</taxon>
        <taxon>Chromadorea</taxon>
        <taxon>Rhabditida</taxon>
        <taxon>Tylenchina</taxon>
        <taxon>Tylenchomorpha</taxon>
        <taxon>Sphaerularioidea</taxon>
        <taxon>Anguinidae</taxon>
        <taxon>Anguininae</taxon>
        <taxon>Ditylenchus</taxon>
    </lineage>
</organism>
<dbReference type="AlphaFoldDB" id="A0AAD4NJF3"/>
<keyword evidence="3 5" id="KW-1133">Transmembrane helix</keyword>
<sequence>MISHSPANSLFTYGALSLATGLLNRILMNKFFFDYPIVILIMQMASTLCAMEIGRLLKLFKLQAYNFQRGKDMFLPSLFYSLASFFCLNSMDGITMPFFPFIYRFYPIGLVIINFYIFRKQRPSLQTLTVVILVCAGSAFASAFELNLDPWGIIGGVASALMLASAMALIEKLQEQHGSALDIIYMNSFNCLCVFLVADLIQDEIRDAFMYLVTSITPMLVICLIFSIIAGVLCHAALIYCITNTSALNAAIVNSCASALQVIVAFSLSIYLFYDLMPDWYNIGGIVFAVAGTIFYFLSDNKDALLKISSSSNRYMIVEKS</sequence>
<keyword evidence="8" id="KW-1185">Reference proteome</keyword>
<protein>
    <submittedName>
        <fullName evidence="7">Triose-phosphate transporter family domain-containing protein</fullName>
    </submittedName>
</protein>
<feature type="transmembrane region" description="Helical" evidence="5">
    <location>
        <begin position="208"/>
        <end position="240"/>
    </location>
</feature>
<name>A0AAD4NJF3_9BILA</name>
<evidence type="ECO:0000256" key="2">
    <source>
        <dbReference type="ARBA" id="ARBA00022692"/>
    </source>
</evidence>
<comment type="subcellular location">
    <subcellularLocation>
        <location evidence="1">Membrane</location>
        <topology evidence="1">Multi-pass membrane protein</topology>
    </subcellularLocation>
</comment>
<feature type="transmembrane region" description="Helical" evidence="5">
    <location>
        <begin position="182"/>
        <end position="202"/>
    </location>
</feature>
<feature type="transmembrane region" description="Helical" evidence="5">
    <location>
        <begin position="73"/>
        <end position="91"/>
    </location>
</feature>
<gene>
    <name evidence="7" type="ORF">DdX_01548</name>
</gene>
<feature type="transmembrane region" description="Helical" evidence="5">
    <location>
        <begin position="150"/>
        <end position="170"/>
    </location>
</feature>
<evidence type="ECO:0000256" key="3">
    <source>
        <dbReference type="ARBA" id="ARBA00022989"/>
    </source>
</evidence>
<dbReference type="EMBL" id="JAKKPZ010000001">
    <property type="protein sequence ID" value="KAI1729316.1"/>
    <property type="molecule type" value="Genomic_DNA"/>
</dbReference>
<keyword evidence="4 5" id="KW-0472">Membrane</keyword>
<proteinExistence type="predicted"/>
<comment type="caution">
    <text evidence="7">The sequence shown here is derived from an EMBL/GenBank/DDBJ whole genome shotgun (WGS) entry which is preliminary data.</text>
</comment>
<dbReference type="PANTHER" id="PTHR11132">
    <property type="entry name" value="SOLUTE CARRIER FAMILY 35"/>
    <property type="match status" value="1"/>
</dbReference>
<dbReference type="InterPro" id="IPR004853">
    <property type="entry name" value="Sugar_P_trans_dom"/>
</dbReference>
<feature type="transmembrane region" description="Helical" evidence="5">
    <location>
        <begin position="125"/>
        <end position="144"/>
    </location>
</feature>